<organism evidence="2 3">
    <name type="scientific">Papiliotrema laurentii</name>
    <name type="common">Cryptococcus laurentii</name>
    <dbReference type="NCBI Taxonomy" id="5418"/>
    <lineage>
        <taxon>Eukaryota</taxon>
        <taxon>Fungi</taxon>
        <taxon>Dikarya</taxon>
        <taxon>Basidiomycota</taxon>
        <taxon>Agaricomycotina</taxon>
        <taxon>Tremellomycetes</taxon>
        <taxon>Tremellales</taxon>
        <taxon>Rhynchogastremaceae</taxon>
        <taxon>Papiliotrema</taxon>
    </lineage>
</organism>
<proteinExistence type="predicted"/>
<accession>A0AAD9CUZ8</accession>
<dbReference type="PANTHER" id="PTHR28265">
    <property type="entry name" value="MAINTENANCE OF TELOMERE CAPPING PROTEIN 1"/>
    <property type="match status" value="1"/>
</dbReference>
<sequence length="482" mass="51147">MPPKGKKTKAEEALDFLSNLDNLEDTAPATGATADPSAPTGSTPRASTDSARAKGGKTSTDLSSSIVSESARAGTPAAPAEDEEAQKALAFLEAQIKTKRAPLSAPKPASRPATPGSSSAPAVGPGAGHGEKPPQASESPAPPPAPASTSGGGGGWGIGSLWSTATSAVQSAQKIADEQYKKVAAEGYTVSSGLEQLKGRGVDLDKLRKGAEERLGGLQGYVKGVDLEKLRQDLLNTTSTTLTTILNTVAPPISAHETLELWLSHPMVGYSGVEGVVYRAWTKIFEQTESGELIILWSPERDGQDEGERGINPVEGWDEGFKRQQAEINSVKSREQTDPQGRAKSNPNLPVTTIPIFLHLQPLLAPLPIPEPSVLFKDDGKATSSTPPKHLYFLLTLHDPVHSLCFTTTTQPSPSDWLDVEYENSDWVEERLVEVLSTGVEIIAQDYVATRMGLKPSAVTRPASPTAKNAQEVESKEEVKKE</sequence>
<feature type="compositionally biased region" description="Polar residues" evidence="1">
    <location>
        <begin position="57"/>
        <end position="68"/>
    </location>
</feature>
<feature type="compositionally biased region" description="Low complexity" evidence="1">
    <location>
        <begin position="25"/>
        <end position="41"/>
    </location>
</feature>
<dbReference type="PANTHER" id="PTHR28265:SF1">
    <property type="entry name" value="MAINTENANCE OF TELOMERE CAPPING PROTEIN 1"/>
    <property type="match status" value="1"/>
</dbReference>
<keyword evidence="3" id="KW-1185">Reference proteome</keyword>
<comment type="caution">
    <text evidence="2">The sequence shown here is derived from an EMBL/GenBank/DDBJ whole genome shotgun (WGS) entry which is preliminary data.</text>
</comment>
<dbReference type="EMBL" id="JAODAN010000008">
    <property type="protein sequence ID" value="KAK1922516.1"/>
    <property type="molecule type" value="Genomic_DNA"/>
</dbReference>
<dbReference type="InterPro" id="IPR018814">
    <property type="entry name" value="DUF5427"/>
</dbReference>
<evidence type="ECO:0000313" key="2">
    <source>
        <dbReference type="EMBL" id="KAK1922516.1"/>
    </source>
</evidence>
<reference evidence="2" key="1">
    <citation type="submission" date="2023-02" db="EMBL/GenBank/DDBJ databases">
        <title>Identification and recombinant expression of a fungal hydrolase from Papiliotrema laurentii that hydrolyzes apple cutin and clears colloidal polyester polyurethane.</title>
        <authorList>
            <consortium name="DOE Joint Genome Institute"/>
            <person name="Roman V.A."/>
            <person name="Bojanowski C."/>
            <person name="Crable B.R."/>
            <person name="Wagner D.N."/>
            <person name="Hung C.S."/>
            <person name="Nadeau L.J."/>
            <person name="Schratz L."/>
            <person name="Haridas S."/>
            <person name="Pangilinan J."/>
            <person name="Lipzen A."/>
            <person name="Na H."/>
            <person name="Yan M."/>
            <person name="Ng V."/>
            <person name="Grigoriev I.V."/>
            <person name="Spatafora J.W."/>
            <person name="Barlow D."/>
            <person name="Biffinger J."/>
            <person name="Kelley-Loughnane N."/>
            <person name="Varaljay V.A."/>
            <person name="Crookes-Goodson W.J."/>
        </authorList>
    </citation>
    <scope>NUCLEOTIDE SEQUENCE</scope>
    <source>
        <strain evidence="2">5307AH</strain>
    </source>
</reference>
<dbReference type="Proteomes" id="UP001182556">
    <property type="component" value="Unassembled WGS sequence"/>
</dbReference>
<evidence type="ECO:0000313" key="3">
    <source>
        <dbReference type="Proteomes" id="UP001182556"/>
    </source>
</evidence>
<dbReference type="AlphaFoldDB" id="A0AAD9CUZ8"/>
<name>A0AAD9CUZ8_PAPLA</name>
<protein>
    <submittedName>
        <fullName evidence="2">Maintenance of telomere capping protein 1</fullName>
    </submittedName>
</protein>
<feature type="compositionally biased region" description="Basic and acidic residues" evidence="1">
    <location>
        <begin position="471"/>
        <end position="482"/>
    </location>
</feature>
<evidence type="ECO:0000256" key="1">
    <source>
        <dbReference type="SAM" id="MobiDB-lite"/>
    </source>
</evidence>
<feature type="region of interest" description="Disordered" evidence="1">
    <location>
        <begin position="455"/>
        <end position="482"/>
    </location>
</feature>
<dbReference type="Pfam" id="PF10310">
    <property type="entry name" value="DUF5427"/>
    <property type="match status" value="1"/>
</dbReference>
<feature type="region of interest" description="Disordered" evidence="1">
    <location>
        <begin position="1"/>
        <end position="159"/>
    </location>
</feature>
<feature type="region of interest" description="Disordered" evidence="1">
    <location>
        <begin position="329"/>
        <end position="348"/>
    </location>
</feature>
<gene>
    <name evidence="2" type="ORF">DB88DRAFT_495385</name>
</gene>